<evidence type="ECO:0000256" key="3">
    <source>
        <dbReference type="ARBA" id="ARBA00022679"/>
    </source>
</evidence>
<keyword evidence="6 7" id="KW-0067">ATP-binding</keyword>
<dbReference type="GO" id="GO:0006364">
    <property type="term" value="P:rRNA processing"/>
    <property type="evidence" value="ECO:0007669"/>
    <property type="project" value="UniProtKB-KW"/>
</dbReference>
<dbReference type="Gene3D" id="3.40.50.300">
    <property type="entry name" value="P-loop containing nucleotide triphosphate hydrolases"/>
    <property type="match status" value="1"/>
</dbReference>
<dbReference type="PANTHER" id="PTHR12595">
    <property type="entry name" value="POS9-ACTIVATING FACTOR FAP7-RELATED"/>
    <property type="match status" value="1"/>
</dbReference>
<feature type="binding site" evidence="7">
    <location>
        <position position="15"/>
    </location>
    <ligand>
        <name>ATP</name>
        <dbReference type="ChEBI" id="CHEBI:30616"/>
    </ligand>
</feature>
<evidence type="ECO:0000313" key="8">
    <source>
        <dbReference type="EMBL" id="PUA33120.1"/>
    </source>
</evidence>
<dbReference type="Pfam" id="PF13238">
    <property type="entry name" value="AAA_18"/>
    <property type="match status" value="1"/>
</dbReference>
<feature type="binding site" evidence="7">
    <location>
        <position position="14"/>
    </location>
    <ligand>
        <name>ATP</name>
        <dbReference type="ChEBI" id="CHEBI:30616"/>
    </ligand>
</feature>
<dbReference type="EC" id="2.7.4.3" evidence="7"/>
<feature type="binding site" evidence="7">
    <location>
        <position position="110"/>
    </location>
    <ligand>
        <name>ATP</name>
        <dbReference type="ChEBI" id="CHEBI:30616"/>
    </ligand>
</feature>
<dbReference type="GO" id="GO:0016887">
    <property type="term" value="F:ATP hydrolysis activity"/>
    <property type="evidence" value="ECO:0007669"/>
    <property type="project" value="InterPro"/>
</dbReference>
<dbReference type="InterPro" id="IPR027417">
    <property type="entry name" value="P-loop_NTPase"/>
</dbReference>
<evidence type="ECO:0000256" key="2">
    <source>
        <dbReference type="ARBA" id="ARBA00022552"/>
    </source>
</evidence>
<dbReference type="GO" id="GO:0005524">
    <property type="term" value="F:ATP binding"/>
    <property type="evidence" value="ECO:0007669"/>
    <property type="project" value="UniProtKB-UniRule"/>
</dbReference>
<feature type="binding site" evidence="7">
    <location>
        <position position="16"/>
    </location>
    <ligand>
        <name>ATP</name>
        <dbReference type="ChEBI" id="CHEBI:30616"/>
    </ligand>
</feature>
<evidence type="ECO:0000256" key="5">
    <source>
        <dbReference type="ARBA" id="ARBA00022777"/>
    </source>
</evidence>
<feature type="region of interest" description="LID" evidence="7">
    <location>
        <begin position="109"/>
        <end position="119"/>
    </location>
</feature>
<comment type="caution">
    <text evidence="8">The sequence shown here is derived from an EMBL/GenBank/DDBJ whole genome shotgun (WGS) entry which is preliminary data.</text>
</comment>
<keyword evidence="2 7" id="KW-0698">rRNA processing</keyword>
<dbReference type="HAMAP" id="MF_00039">
    <property type="entry name" value="Adenylate_kinase_AK6"/>
    <property type="match status" value="1"/>
</dbReference>
<comment type="function">
    <text evidence="7">Broad-specificity nucleoside monophosphate (NMP) kinase that catalyzes the reversible transfer of the terminal phosphate group between nucleoside triphosphates and monophosphates. Has also ATPase activity. Involved in the late maturation steps of the 30S ribosomal particles, specifically 16S rRNA maturation. While NMP activity is not required for ribosome maturation, ATPase activity is. Associates transiently with small ribosomal subunit protein uS11. ATP hydrolysis breaks the interaction with uS11. May temporarily remove uS11 from the ribosome to enable a conformational change of the ribosomal RNA that is needed for the final maturation step of the small ribosomal subunit.</text>
</comment>
<feature type="binding site" evidence="7">
    <location>
        <position position="150"/>
    </location>
    <ligand>
        <name>ATP</name>
        <dbReference type="ChEBI" id="CHEBI:30616"/>
    </ligand>
</feature>
<accession>A0A2R7Y6F7</accession>
<proteinExistence type="inferred from homology"/>
<dbReference type="GO" id="GO:0004017">
    <property type="term" value="F:AMP kinase activity"/>
    <property type="evidence" value="ECO:0007669"/>
    <property type="project" value="UniProtKB-UniRule"/>
</dbReference>
<dbReference type="Proteomes" id="UP000244093">
    <property type="component" value="Unassembled WGS sequence"/>
</dbReference>
<comment type="catalytic activity">
    <reaction evidence="7">
        <text>AMP + ATP = 2 ADP</text>
        <dbReference type="Rhea" id="RHEA:12973"/>
        <dbReference type="ChEBI" id="CHEBI:30616"/>
        <dbReference type="ChEBI" id="CHEBI:456215"/>
        <dbReference type="ChEBI" id="CHEBI:456216"/>
        <dbReference type="EC" id="2.7.4.3"/>
    </reaction>
</comment>
<gene>
    <name evidence="8" type="ORF">B7O98_01390</name>
</gene>
<name>A0A2R7Y6F7_9CREN</name>
<keyword evidence="1 7" id="KW-0690">Ribosome biogenesis</keyword>
<organism evidence="8 9">
    <name type="scientific">Zestosphaera tikiterensis</name>
    <dbReference type="NCBI Taxonomy" id="1973259"/>
    <lineage>
        <taxon>Archaea</taxon>
        <taxon>Thermoproteota</taxon>
        <taxon>Thermoprotei</taxon>
        <taxon>Desulfurococcales</taxon>
        <taxon>Desulfurococcaceae</taxon>
        <taxon>Zestosphaera</taxon>
    </lineage>
</organism>
<keyword evidence="4 7" id="KW-0547">Nucleotide-binding</keyword>
<keyword evidence="5 7" id="KW-0418">Kinase</keyword>
<evidence type="ECO:0000256" key="6">
    <source>
        <dbReference type="ARBA" id="ARBA00022840"/>
    </source>
</evidence>
<sequence length="185" mass="20990">MGVAVVVSGTPGTGKSRIALELVKKLNGLYLNLSEVALRNNFILEKDLKRDSYVIDEDRLKAYLIEVLKSSSGYVVIDSHYGEIVPDEYVERIFVLRLNPRELYLRLKQRGWDELKVKENVEAELLGVCTYNALEEHPQSKVCEVDVTGKGVDEVVHELIDVLEGRRPCYVGIDWLSEDILAEIQ</sequence>
<dbReference type="AlphaFoldDB" id="A0A2R7Y6F7"/>
<comment type="subunit">
    <text evidence="7">Interacts with uS11. Not a structural component of 40S pre-ribosomes, but transiently interacts with them by binding to uS11.</text>
</comment>
<dbReference type="SUPFAM" id="SSF52540">
    <property type="entry name" value="P-loop containing nucleoside triphosphate hydrolases"/>
    <property type="match status" value="1"/>
</dbReference>
<evidence type="ECO:0000256" key="1">
    <source>
        <dbReference type="ARBA" id="ARBA00022517"/>
    </source>
</evidence>
<dbReference type="PANTHER" id="PTHR12595:SF0">
    <property type="entry name" value="ADENYLATE KINASE ISOENZYME 6"/>
    <property type="match status" value="1"/>
</dbReference>
<feature type="binding site" evidence="7">
    <location>
        <position position="12"/>
    </location>
    <ligand>
        <name>ATP</name>
        <dbReference type="ChEBI" id="CHEBI:30616"/>
    </ligand>
</feature>
<reference evidence="8 9" key="1">
    <citation type="journal article" date="2018" name="Syst. Appl. Microbiol.">
        <title>A new symbiotic nanoarchaeote (Candidatus Nanoclepta minutus) and its host (Zestosphaera tikiterensis gen. nov., sp. nov.) from a New Zealand hot spring.</title>
        <authorList>
            <person name="St John E."/>
            <person name="Liu Y."/>
            <person name="Podar M."/>
            <person name="Stott M.B."/>
            <person name="Meneghin J."/>
            <person name="Chen Z."/>
            <person name="Lagutin K."/>
            <person name="Mitchell K."/>
            <person name="Reysenbach A.L."/>
        </authorList>
    </citation>
    <scope>NUCLEOTIDE SEQUENCE [LARGE SCALE GENOMIC DNA]</scope>
    <source>
        <strain evidence="8">NZ3</strain>
    </source>
</reference>
<dbReference type="InterPro" id="IPR020618">
    <property type="entry name" value="Adenyl_kinase_AK6"/>
</dbReference>
<comment type="caution">
    <text evidence="7">Lacks conserved residue(s) required for the propagation of feature annotation.</text>
</comment>
<dbReference type="GO" id="GO:0042274">
    <property type="term" value="P:ribosomal small subunit biogenesis"/>
    <property type="evidence" value="ECO:0007669"/>
    <property type="project" value="UniProtKB-UniRule"/>
</dbReference>
<comment type="similarity">
    <text evidence="7">Belongs to the adenylate kinase family. AK6 subfamily.</text>
</comment>
<evidence type="ECO:0000256" key="7">
    <source>
        <dbReference type="HAMAP-Rule" id="MF_00039"/>
    </source>
</evidence>
<protein>
    <recommendedName>
        <fullName evidence="7">Putative adenylate kinase</fullName>
        <shortName evidence="7">AK</shortName>
        <ecNumber evidence="7">2.7.4.3</ecNumber>
    </recommendedName>
    <alternativeName>
        <fullName evidence="7">ATP-AMP transphosphorylase</fullName>
    </alternativeName>
</protein>
<keyword evidence="3 7" id="KW-0808">Transferase</keyword>
<comment type="catalytic activity">
    <reaction evidence="7">
        <text>ATP + H2O = ADP + phosphate + H(+)</text>
        <dbReference type="Rhea" id="RHEA:13065"/>
        <dbReference type="ChEBI" id="CHEBI:15377"/>
        <dbReference type="ChEBI" id="CHEBI:15378"/>
        <dbReference type="ChEBI" id="CHEBI:30616"/>
        <dbReference type="ChEBI" id="CHEBI:43474"/>
        <dbReference type="ChEBI" id="CHEBI:456216"/>
    </reaction>
</comment>
<dbReference type="EMBL" id="NBVN01000002">
    <property type="protein sequence ID" value="PUA33120.1"/>
    <property type="molecule type" value="Genomic_DNA"/>
</dbReference>
<evidence type="ECO:0000313" key="9">
    <source>
        <dbReference type="Proteomes" id="UP000244093"/>
    </source>
</evidence>
<evidence type="ECO:0000256" key="4">
    <source>
        <dbReference type="ARBA" id="ARBA00022741"/>
    </source>
</evidence>